<sequence>MPKSGQSGVVLPVPAADPVLDRVRERYPGLVREVPAHVSVLYPFLDVDVLTPDDLTALDDIFTSQAPLDVSFATCAGHGGFVYLPPEPVEALDALSVEVQEHWPQLLPYGGAYGRPRPHLTIVMGADEPTAARVSEDVRAHLPLHATLGEAWLVVFTDHWSVHRRFRLDGR</sequence>
<dbReference type="Gene3D" id="3.90.1140.10">
    <property type="entry name" value="Cyclic phosphodiesterase"/>
    <property type="match status" value="1"/>
</dbReference>
<reference evidence="1" key="2">
    <citation type="submission" date="2020-09" db="EMBL/GenBank/DDBJ databases">
        <authorList>
            <person name="Sun Q."/>
            <person name="Zhou Y."/>
        </authorList>
    </citation>
    <scope>NUCLEOTIDE SEQUENCE</scope>
    <source>
        <strain evidence="1">CGMCC 4.5737</strain>
    </source>
</reference>
<comment type="caution">
    <text evidence="1">The sequence shown here is derived from an EMBL/GenBank/DDBJ whole genome shotgun (WGS) entry which is preliminary data.</text>
</comment>
<proteinExistence type="predicted"/>
<evidence type="ECO:0008006" key="3">
    <source>
        <dbReference type="Google" id="ProtNLM"/>
    </source>
</evidence>
<evidence type="ECO:0000313" key="1">
    <source>
        <dbReference type="EMBL" id="GGM61126.1"/>
    </source>
</evidence>
<dbReference type="EMBL" id="BMMK01000016">
    <property type="protein sequence ID" value="GGM61126.1"/>
    <property type="molecule type" value="Genomic_DNA"/>
</dbReference>
<gene>
    <name evidence="1" type="ORF">GCM10012275_35220</name>
</gene>
<organism evidence="1 2">
    <name type="scientific">Longimycelium tulufanense</name>
    <dbReference type="NCBI Taxonomy" id="907463"/>
    <lineage>
        <taxon>Bacteria</taxon>
        <taxon>Bacillati</taxon>
        <taxon>Actinomycetota</taxon>
        <taxon>Actinomycetes</taxon>
        <taxon>Pseudonocardiales</taxon>
        <taxon>Pseudonocardiaceae</taxon>
        <taxon>Longimycelium</taxon>
    </lineage>
</organism>
<dbReference type="AlphaFoldDB" id="A0A8J3FV74"/>
<keyword evidence="2" id="KW-1185">Reference proteome</keyword>
<protein>
    <recommendedName>
        <fullName evidence="3">2'-5' RNA ligase family protein</fullName>
    </recommendedName>
</protein>
<dbReference type="Pfam" id="PF13563">
    <property type="entry name" value="2_5_RNA_ligase2"/>
    <property type="match status" value="1"/>
</dbReference>
<reference evidence="1" key="1">
    <citation type="journal article" date="2014" name="Int. J. Syst. Evol. Microbiol.">
        <title>Complete genome sequence of Corynebacterium casei LMG S-19264T (=DSM 44701T), isolated from a smear-ripened cheese.</title>
        <authorList>
            <consortium name="US DOE Joint Genome Institute (JGI-PGF)"/>
            <person name="Walter F."/>
            <person name="Albersmeier A."/>
            <person name="Kalinowski J."/>
            <person name="Ruckert C."/>
        </authorList>
    </citation>
    <scope>NUCLEOTIDE SEQUENCE</scope>
    <source>
        <strain evidence="1">CGMCC 4.5737</strain>
    </source>
</reference>
<accession>A0A8J3FV74</accession>
<evidence type="ECO:0000313" key="2">
    <source>
        <dbReference type="Proteomes" id="UP000637578"/>
    </source>
</evidence>
<dbReference type="Proteomes" id="UP000637578">
    <property type="component" value="Unassembled WGS sequence"/>
</dbReference>
<name>A0A8J3FV74_9PSEU</name>